<dbReference type="HOGENOM" id="CLU_000604_1_11_11"/>
<evidence type="ECO:0000313" key="7">
    <source>
        <dbReference type="EMBL" id="ADP85079.1"/>
    </source>
</evidence>
<organism evidence="7 8">
    <name type="scientific">Pseudofrankia inefficax (strain DSM 45817 / CECT 9037 / DDB 130130 / EuI1c)</name>
    <name type="common">Frankia inefficax</name>
    <dbReference type="NCBI Taxonomy" id="298654"/>
    <lineage>
        <taxon>Bacteria</taxon>
        <taxon>Bacillati</taxon>
        <taxon>Actinomycetota</taxon>
        <taxon>Actinomycetes</taxon>
        <taxon>Frankiales</taxon>
        <taxon>Frankiaceae</taxon>
        <taxon>Pseudofrankia</taxon>
    </lineage>
</organism>
<evidence type="ECO:0000313" key="8">
    <source>
        <dbReference type="Proteomes" id="UP000002484"/>
    </source>
</evidence>
<dbReference type="KEGG" id="fri:FraEuI1c_7114"/>
<evidence type="ECO:0000256" key="3">
    <source>
        <dbReference type="ARBA" id="ARBA00022741"/>
    </source>
</evidence>
<dbReference type="Gene3D" id="3.40.50.300">
    <property type="entry name" value="P-loop containing nucleotide triphosphate hydrolases"/>
    <property type="match status" value="1"/>
</dbReference>
<evidence type="ECO:0000256" key="2">
    <source>
        <dbReference type="ARBA" id="ARBA00022448"/>
    </source>
</evidence>
<dbReference type="AlphaFoldDB" id="E3IYK8"/>
<dbReference type="InterPro" id="IPR003439">
    <property type="entry name" value="ABC_transporter-like_ATP-bd"/>
</dbReference>
<comment type="similarity">
    <text evidence="1">Belongs to the ABC transporter superfamily.</text>
</comment>
<dbReference type="InterPro" id="IPR027417">
    <property type="entry name" value="P-loop_NTPase"/>
</dbReference>
<dbReference type="RefSeq" id="WP_013428190.1">
    <property type="nucleotide sequence ID" value="NC_014666.1"/>
</dbReference>
<name>E3IYK8_PSEI1</name>
<keyword evidence="4" id="KW-0067">ATP-binding</keyword>
<dbReference type="eggNOG" id="COG1121">
    <property type="taxonomic scope" value="Bacteria"/>
</dbReference>
<keyword evidence="8" id="KW-1185">Reference proteome</keyword>
<dbReference type="InterPro" id="IPR050153">
    <property type="entry name" value="Metal_Ion_Import_ABC"/>
</dbReference>
<evidence type="ECO:0000259" key="6">
    <source>
        <dbReference type="PROSITE" id="PS50893"/>
    </source>
</evidence>
<feature type="domain" description="ABC transporter" evidence="6">
    <location>
        <begin position="30"/>
        <end position="262"/>
    </location>
</feature>
<dbReference type="InterPro" id="IPR003593">
    <property type="entry name" value="AAA+_ATPase"/>
</dbReference>
<feature type="region of interest" description="Disordered" evidence="5">
    <location>
        <begin position="1"/>
        <end position="26"/>
    </location>
</feature>
<dbReference type="SMART" id="SM00382">
    <property type="entry name" value="AAA"/>
    <property type="match status" value="1"/>
</dbReference>
<protein>
    <submittedName>
        <fullName evidence="7">ABC transporter related protein</fullName>
    </submittedName>
</protein>
<dbReference type="GO" id="GO:0005524">
    <property type="term" value="F:ATP binding"/>
    <property type="evidence" value="ECO:0007669"/>
    <property type="project" value="UniProtKB-KW"/>
</dbReference>
<proteinExistence type="inferred from homology"/>
<dbReference type="EMBL" id="CP002299">
    <property type="protein sequence ID" value="ADP85079.1"/>
    <property type="molecule type" value="Genomic_DNA"/>
</dbReference>
<evidence type="ECO:0000256" key="4">
    <source>
        <dbReference type="ARBA" id="ARBA00022840"/>
    </source>
</evidence>
<evidence type="ECO:0000256" key="5">
    <source>
        <dbReference type="SAM" id="MobiDB-lite"/>
    </source>
</evidence>
<dbReference type="PANTHER" id="PTHR42734:SF5">
    <property type="entry name" value="IRON TRANSPORT SYSTEM ATP-BINDING PROTEIN HI_0361-RELATED"/>
    <property type="match status" value="1"/>
</dbReference>
<sequence>MSSDGRLVGDAPATPTRLAEPDEGGGPDALVLAEATVAYGRVPALERVRGRVPAGRTVALIGPNGAGKSTLIRAILGLVPVVSGSITVLGETPARARREVGYVPQADTLDADFPVSVGQVVLMGRYRRIGWVRRPGAEDRAAAAAALDAVGLAHREKDRFGTLSGGQRQRVLLARAIAAAPRLLLLDEPFNGVDAVSQDALLAALAKLTATGTAVVISTHDLALAHLACDDVCLLNRHQFAFGPPAATLTPELLRATYGGAAVELGAHGVIVARP</sequence>
<dbReference type="InParanoid" id="E3IYK8"/>
<evidence type="ECO:0000256" key="1">
    <source>
        <dbReference type="ARBA" id="ARBA00005417"/>
    </source>
</evidence>
<dbReference type="Proteomes" id="UP000002484">
    <property type="component" value="Chromosome"/>
</dbReference>
<dbReference type="PROSITE" id="PS50893">
    <property type="entry name" value="ABC_TRANSPORTER_2"/>
    <property type="match status" value="1"/>
</dbReference>
<dbReference type="PANTHER" id="PTHR42734">
    <property type="entry name" value="METAL TRANSPORT SYSTEM ATP-BINDING PROTEIN TM_0124-RELATED"/>
    <property type="match status" value="1"/>
</dbReference>
<dbReference type="OrthoDB" id="5296765at2"/>
<gene>
    <name evidence="7" type="ordered locus">FraEuI1c_7114</name>
</gene>
<keyword evidence="3" id="KW-0547">Nucleotide-binding</keyword>
<dbReference type="SUPFAM" id="SSF52540">
    <property type="entry name" value="P-loop containing nucleoside triphosphate hydrolases"/>
    <property type="match status" value="1"/>
</dbReference>
<dbReference type="STRING" id="298654.FraEuI1c_7114"/>
<reference evidence="7 8" key="1">
    <citation type="submission" date="2010-10" db="EMBL/GenBank/DDBJ databases">
        <title>Complete sequence of Frankia sp. EuI1c.</title>
        <authorList>
            <consortium name="US DOE Joint Genome Institute"/>
            <person name="Lucas S."/>
            <person name="Copeland A."/>
            <person name="Lapidus A."/>
            <person name="Cheng J.-F."/>
            <person name="Bruce D."/>
            <person name="Goodwin L."/>
            <person name="Pitluck S."/>
            <person name="Chertkov O."/>
            <person name="Detter J.C."/>
            <person name="Han C."/>
            <person name="Tapia R."/>
            <person name="Land M."/>
            <person name="Hauser L."/>
            <person name="Jeffries C."/>
            <person name="Kyrpides N."/>
            <person name="Ivanova N."/>
            <person name="Mikhailova N."/>
            <person name="Beauchemin N."/>
            <person name="Sen A."/>
            <person name="Sur S.A."/>
            <person name="Gtari M."/>
            <person name="Wall L."/>
            <person name="Tisa L."/>
            <person name="Woyke T."/>
        </authorList>
    </citation>
    <scope>NUCLEOTIDE SEQUENCE [LARGE SCALE GENOMIC DNA]</scope>
    <source>
        <strain evidence="8">DSM 45817 / CECT 9037 / EuI1c</strain>
    </source>
</reference>
<dbReference type="InterPro" id="IPR017871">
    <property type="entry name" value="ABC_transporter-like_CS"/>
</dbReference>
<dbReference type="GO" id="GO:0016887">
    <property type="term" value="F:ATP hydrolysis activity"/>
    <property type="evidence" value="ECO:0007669"/>
    <property type="project" value="InterPro"/>
</dbReference>
<dbReference type="PROSITE" id="PS00211">
    <property type="entry name" value="ABC_TRANSPORTER_1"/>
    <property type="match status" value="1"/>
</dbReference>
<accession>E3IYK8</accession>
<dbReference type="Pfam" id="PF00005">
    <property type="entry name" value="ABC_tran"/>
    <property type="match status" value="1"/>
</dbReference>
<keyword evidence="2" id="KW-0813">Transport</keyword>